<evidence type="ECO:0000259" key="35">
    <source>
        <dbReference type="PROSITE" id="PS51061"/>
    </source>
</evidence>
<dbReference type="InterPro" id="IPR004483">
    <property type="entry name" value="SMUBP-2/Hcs1-like"/>
</dbReference>
<keyword evidence="11 31" id="KW-0863">Zinc-finger</keyword>
<evidence type="ECO:0000256" key="18">
    <source>
        <dbReference type="ARBA" id="ARBA00023015"/>
    </source>
</evidence>
<keyword evidence="21" id="KW-0804">Transcription</keyword>
<dbReference type="SMART" id="SM00393">
    <property type="entry name" value="R3H"/>
    <property type="match status" value="1"/>
</dbReference>
<reference evidence="36" key="2">
    <citation type="submission" date="2025-09" db="UniProtKB">
        <authorList>
            <consortium name="Ensembl"/>
        </authorList>
    </citation>
    <scope>IDENTIFICATION</scope>
</reference>
<reference evidence="36" key="1">
    <citation type="submission" date="2025-08" db="UniProtKB">
        <authorList>
            <consortium name="Ensembl"/>
        </authorList>
    </citation>
    <scope>IDENTIFICATION</scope>
</reference>
<dbReference type="InterPro" id="IPR001374">
    <property type="entry name" value="R3H_dom"/>
</dbReference>
<dbReference type="SUPFAM" id="SSF82708">
    <property type="entry name" value="R3H domain"/>
    <property type="match status" value="1"/>
</dbReference>
<feature type="compositionally biased region" description="Pro residues" evidence="33">
    <location>
        <begin position="662"/>
        <end position="672"/>
    </location>
</feature>
<protein>
    <recommendedName>
        <fullName evidence="29">DNA-binding protein SMUBP-2</fullName>
        <ecNumber evidence="5">3.6.4.12</ecNumber>
        <ecNumber evidence="6">3.6.4.13</ecNumber>
    </recommendedName>
    <alternativeName>
        <fullName evidence="30">ATP-dependent helicase IGHMBP2</fullName>
    </alternativeName>
</protein>
<dbReference type="GO" id="GO:0005524">
    <property type="term" value="F:ATP binding"/>
    <property type="evidence" value="ECO:0007669"/>
    <property type="project" value="UniProtKB-KW"/>
</dbReference>
<dbReference type="SUPFAM" id="SSF52540">
    <property type="entry name" value="P-loop containing nucleoside triphosphate hydrolases"/>
    <property type="match status" value="1"/>
</dbReference>
<comment type="similarity">
    <text evidence="4">Belongs to the DNA2/NAM7 helicase family.</text>
</comment>
<feature type="region of interest" description="Disordered" evidence="33">
    <location>
        <begin position="927"/>
        <end position="974"/>
    </location>
</feature>
<evidence type="ECO:0000256" key="13">
    <source>
        <dbReference type="ARBA" id="ARBA00022806"/>
    </source>
</evidence>
<comment type="catalytic activity">
    <reaction evidence="25">
        <text>ATP + H2O = ADP + phosphate + H(+)</text>
        <dbReference type="Rhea" id="RHEA:13065"/>
        <dbReference type="ChEBI" id="CHEBI:15377"/>
        <dbReference type="ChEBI" id="CHEBI:15378"/>
        <dbReference type="ChEBI" id="CHEBI:30616"/>
        <dbReference type="ChEBI" id="CHEBI:43474"/>
        <dbReference type="ChEBI" id="CHEBI:456216"/>
        <dbReference type="EC" id="3.6.4.12"/>
    </reaction>
    <physiologicalReaction direction="left-to-right" evidence="25">
        <dbReference type="Rhea" id="RHEA:13066"/>
    </physiologicalReaction>
</comment>
<dbReference type="Proteomes" id="UP000694521">
    <property type="component" value="Unplaced"/>
</dbReference>
<dbReference type="InterPro" id="IPR048761">
    <property type="entry name" value="SMUBP-2_HCS1_1B"/>
</dbReference>
<dbReference type="PROSITE" id="PS51061">
    <property type="entry name" value="R3H"/>
    <property type="match status" value="1"/>
</dbReference>
<keyword evidence="7" id="KW-0963">Cytoplasm</keyword>
<evidence type="ECO:0000256" key="7">
    <source>
        <dbReference type="ARBA" id="ARBA00022490"/>
    </source>
</evidence>
<dbReference type="FunFam" id="3.30.1370.50:FF:000002">
    <property type="entry name" value="Immunoglobulin mu DNA-binding protein 2"/>
    <property type="match status" value="1"/>
</dbReference>
<dbReference type="GO" id="GO:0030424">
    <property type="term" value="C:axon"/>
    <property type="evidence" value="ECO:0007669"/>
    <property type="project" value="UniProtKB-SubCell"/>
</dbReference>
<feature type="compositionally biased region" description="Basic and acidic residues" evidence="33">
    <location>
        <begin position="801"/>
        <end position="828"/>
    </location>
</feature>
<evidence type="ECO:0000256" key="15">
    <source>
        <dbReference type="ARBA" id="ARBA00022840"/>
    </source>
</evidence>
<feature type="compositionally biased region" description="Basic and acidic residues" evidence="33">
    <location>
        <begin position="647"/>
        <end position="657"/>
    </location>
</feature>
<dbReference type="InterPro" id="IPR014001">
    <property type="entry name" value="Helicase_ATP-bd"/>
</dbReference>
<evidence type="ECO:0000256" key="24">
    <source>
        <dbReference type="ARBA" id="ARBA00023274"/>
    </source>
</evidence>
<dbReference type="GO" id="GO:0005634">
    <property type="term" value="C:nucleus"/>
    <property type="evidence" value="ECO:0007669"/>
    <property type="project" value="UniProtKB-SubCell"/>
</dbReference>
<dbReference type="GO" id="GO:0016787">
    <property type="term" value="F:hydrolase activity"/>
    <property type="evidence" value="ECO:0007669"/>
    <property type="project" value="UniProtKB-KW"/>
</dbReference>
<dbReference type="Ensembl" id="ENSACDT00005011946.1">
    <property type="protein sequence ID" value="ENSACDP00005009942.1"/>
    <property type="gene ID" value="ENSACDG00005007272.1"/>
</dbReference>
<keyword evidence="24" id="KW-0687">Ribonucleoprotein</keyword>
<dbReference type="FunFam" id="2.40.30.270:FF:000001">
    <property type="entry name" value="Immunoglobulin mu DNA-binding protein 2"/>
    <property type="match status" value="1"/>
</dbReference>
<dbReference type="GO" id="GO:1990904">
    <property type="term" value="C:ribonucleoprotein complex"/>
    <property type="evidence" value="ECO:0007669"/>
    <property type="project" value="UniProtKB-KW"/>
</dbReference>
<keyword evidence="19" id="KW-0238">DNA-binding</keyword>
<dbReference type="InterPro" id="IPR041677">
    <property type="entry name" value="DNA2/NAM7_AAA_11"/>
</dbReference>
<evidence type="ECO:0000256" key="14">
    <source>
        <dbReference type="ARBA" id="ARBA00022833"/>
    </source>
</evidence>
<dbReference type="InterPro" id="IPR035896">
    <property type="entry name" value="AN1-like_Znf"/>
</dbReference>
<comment type="subcellular location">
    <subcellularLocation>
        <location evidence="2">Cell projection</location>
        <location evidence="2">Axon</location>
    </subcellularLocation>
    <subcellularLocation>
        <location evidence="3">Cytoplasm</location>
    </subcellularLocation>
    <subcellularLocation>
        <location evidence="1">Nucleus</location>
    </subcellularLocation>
</comment>
<dbReference type="GO" id="GO:0000049">
    <property type="term" value="F:tRNA binding"/>
    <property type="evidence" value="ECO:0007669"/>
    <property type="project" value="UniProtKB-KW"/>
</dbReference>
<evidence type="ECO:0000313" key="36">
    <source>
        <dbReference type="Ensembl" id="ENSACDP00005009942.1"/>
    </source>
</evidence>
<evidence type="ECO:0000256" key="27">
    <source>
        <dbReference type="ARBA" id="ARBA00060343"/>
    </source>
</evidence>
<feature type="domain" description="AN1-type" evidence="34">
    <location>
        <begin position="872"/>
        <end position="921"/>
    </location>
</feature>
<evidence type="ECO:0000256" key="21">
    <source>
        <dbReference type="ARBA" id="ARBA00023163"/>
    </source>
</evidence>
<evidence type="ECO:0000256" key="26">
    <source>
        <dbReference type="ARBA" id="ARBA00049390"/>
    </source>
</evidence>
<evidence type="ECO:0000256" key="5">
    <source>
        <dbReference type="ARBA" id="ARBA00012551"/>
    </source>
</evidence>
<evidence type="ECO:0000256" key="1">
    <source>
        <dbReference type="ARBA" id="ARBA00004123"/>
    </source>
</evidence>
<dbReference type="GO" id="GO:0003677">
    <property type="term" value="F:DNA binding"/>
    <property type="evidence" value="ECO:0007669"/>
    <property type="project" value="UniProtKB-KW"/>
</dbReference>
<keyword evidence="22" id="KW-0539">Nucleus</keyword>
<keyword evidence="20" id="KW-0010">Activator</keyword>
<feature type="domain" description="R3H" evidence="35">
    <location>
        <begin position="708"/>
        <end position="771"/>
    </location>
</feature>
<evidence type="ECO:0000256" key="4">
    <source>
        <dbReference type="ARBA" id="ARBA00007913"/>
    </source>
</evidence>
<keyword evidence="13" id="KW-0347">Helicase</keyword>
<evidence type="ECO:0000256" key="16">
    <source>
        <dbReference type="ARBA" id="ARBA00022884"/>
    </source>
</evidence>
<dbReference type="PANTHER" id="PTHR43788">
    <property type="entry name" value="DNA2/NAM7 HELICASE FAMILY MEMBER"/>
    <property type="match status" value="1"/>
</dbReference>
<evidence type="ECO:0000256" key="12">
    <source>
        <dbReference type="ARBA" id="ARBA00022801"/>
    </source>
</evidence>
<evidence type="ECO:0000256" key="9">
    <source>
        <dbReference type="ARBA" id="ARBA00022723"/>
    </source>
</evidence>
<evidence type="ECO:0000256" key="31">
    <source>
        <dbReference type="PROSITE-ProRule" id="PRU00449"/>
    </source>
</evidence>
<dbReference type="PANTHER" id="PTHR43788:SF8">
    <property type="entry name" value="DNA-BINDING PROTEIN SMUBP-2"/>
    <property type="match status" value="1"/>
</dbReference>
<dbReference type="Gene3D" id="4.10.1110.10">
    <property type="entry name" value="AN1-like Zinc finger"/>
    <property type="match status" value="1"/>
</dbReference>
<dbReference type="GO" id="GO:0043139">
    <property type="term" value="F:5'-3' DNA helicase activity"/>
    <property type="evidence" value="ECO:0007669"/>
    <property type="project" value="TreeGrafter"/>
</dbReference>
<feature type="region of interest" description="Disordered" evidence="33">
    <location>
        <begin position="768"/>
        <end position="855"/>
    </location>
</feature>
<name>A0A8B9DRG9_ANSCY</name>
<keyword evidence="17" id="KW-0007">Acetylation</keyword>
<dbReference type="InterPro" id="IPR034072">
    <property type="entry name" value="R3H_Smubp-2"/>
</dbReference>
<dbReference type="InterPro" id="IPR050534">
    <property type="entry name" value="Coronavir_polyprotein_1ab"/>
</dbReference>
<dbReference type="EC" id="3.6.4.12" evidence="5"/>
<dbReference type="Gene3D" id="3.30.1370.50">
    <property type="entry name" value="R3H-like domain"/>
    <property type="match status" value="1"/>
</dbReference>
<evidence type="ECO:0000256" key="23">
    <source>
        <dbReference type="ARBA" id="ARBA00023273"/>
    </source>
</evidence>
<dbReference type="InterPro" id="IPR000058">
    <property type="entry name" value="Znf_AN1"/>
</dbReference>
<proteinExistence type="inferred from homology"/>
<dbReference type="Pfam" id="PF13086">
    <property type="entry name" value="AAA_11"/>
    <property type="match status" value="1"/>
</dbReference>
<organism evidence="36 37">
    <name type="scientific">Anser cygnoides</name>
    <name type="common">Swan goose</name>
    <dbReference type="NCBI Taxonomy" id="8845"/>
    <lineage>
        <taxon>Eukaryota</taxon>
        <taxon>Metazoa</taxon>
        <taxon>Chordata</taxon>
        <taxon>Craniata</taxon>
        <taxon>Vertebrata</taxon>
        <taxon>Euteleostomi</taxon>
        <taxon>Archelosauria</taxon>
        <taxon>Archosauria</taxon>
        <taxon>Dinosauria</taxon>
        <taxon>Saurischia</taxon>
        <taxon>Theropoda</taxon>
        <taxon>Coelurosauria</taxon>
        <taxon>Aves</taxon>
        <taxon>Neognathae</taxon>
        <taxon>Galloanserae</taxon>
        <taxon>Anseriformes</taxon>
        <taxon>Anatidae</taxon>
        <taxon>Anserinae</taxon>
        <taxon>Anser</taxon>
    </lineage>
</organism>
<keyword evidence="18" id="KW-0805">Transcription regulation</keyword>
<dbReference type="InterPro" id="IPR027417">
    <property type="entry name" value="P-loop_NTPase"/>
</dbReference>
<dbReference type="InterPro" id="IPR003593">
    <property type="entry name" value="AAA+_ATPase"/>
</dbReference>
<evidence type="ECO:0000256" key="25">
    <source>
        <dbReference type="ARBA" id="ARBA00048432"/>
    </source>
</evidence>
<evidence type="ECO:0000256" key="30">
    <source>
        <dbReference type="ARBA" id="ARBA00082678"/>
    </source>
</evidence>
<dbReference type="NCBIfam" id="TIGR00376">
    <property type="entry name" value="IGHMBP2 family helicase"/>
    <property type="match status" value="1"/>
</dbReference>
<evidence type="ECO:0000256" key="10">
    <source>
        <dbReference type="ARBA" id="ARBA00022741"/>
    </source>
</evidence>
<dbReference type="Gene3D" id="3.40.50.300">
    <property type="entry name" value="P-loop containing nucleotide triphosphate hydrolases"/>
    <property type="match status" value="2"/>
</dbReference>
<dbReference type="PROSITE" id="PS51039">
    <property type="entry name" value="ZF_AN1"/>
    <property type="match status" value="1"/>
</dbReference>
<keyword evidence="15" id="KW-0067">ATP-binding</keyword>
<keyword evidence="16" id="KW-0694">RNA-binding</keyword>
<keyword evidence="37" id="KW-1185">Reference proteome</keyword>
<evidence type="ECO:0000256" key="2">
    <source>
        <dbReference type="ARBA" id="ARBA00004489"/>
    </source>
</evidence>
<dbReference type="CDD" id="cd18044">
    <property type="entry name" value="DEXXQc_SMUBP2"/>
    <property type="match status" value="1"/>
</dbReference>
<dbReference type="FunFam" id="3.40.50.300:FF:001171">
    <property type="entry name" value="DNA-binding protein SMUBP-2"/>
    <property type="match status" value="1"/>
</dbReference>
<comment type="function">
    <text evidence="27">5' to 3' helicase that unwinds RNA and DNA duplexes in an ATP-dependent reaction. Specific to 5'-phosphorylated single-stranded guanine-rich sequences. May play a role in RNA metabolism, ribosome biogenesis or initiation of translation. May play a role in regulation of transcription. Interacts with tRNA-Tyr.</text>
</comment>
<dbReference type="Pfam" id="PF13087">
    <property type="entry name" value="AAA_12"/>
    <property type="match status" value="1"/>
</dbReference>
<dbReference type="Pfam" id="PF01428">
    <property type="entry name" value="zf-AN1"/>
    <property type="match status" value="1"/>
</dbReference>
<dbReference type="EC" id="3.6.4.13" evidence="6"/>
<comment type="subunit">
    <text evidence="28">Homooligomer. Interacts with RUVBL1. Interacts with RUVBL2. Interacts with GTF3C1. Interacts with ABT1. Interacts with ribosomes.</text>
</comment>
<dbReference type="Gene3D" id="2.40.30.270">
    <property type="match status" value="1"/>
</dbReference>
<evidence type="ECO:0000256" key="29">
    <source>
        <dbReference type="ARBA" id="ARBA00074890"/>
    </source>
</evidence>
<dbReference type="CDD" id="cd02641">
    <property type="entry name" value="R3H_Smubp-2_like"/>
    <property type="match status" value="1"/>
</dbReference>
<dbReference type="FunFam" id="4.10.1110.10:FF:000002">
    <property type="entry name" value="Immunoglobulin mu DNA-binding protein 2"/>
    <property type="match status" value="1"/>
</dbReference>
<evidence type="ECO:0000256" key="8">
    <source>
        <dbReference type="ARBA" id="ARBA00022555"/>
    </source>
</evidence>
<dbReference type="SMART" id="SM00382">
    <property type="entry name" value="AAA"/>
    <property type="match status" value="1"/>
</dbReference>
<dbReference type="CDD" id="cd18808">
    <property type="entry name" value="SF1_C_Upf1"/>
    <property type="match status" value="1"/>
</dbReference>
<sequence>MAAAAVEVAAERQLELLREEREAELAESRAWQENVSLKELQRRGVCLLKLQATNQRTGLYGRLLVTFQARKYDSDAELPYNSFGPGDILGLYDSVGQGDPLSTGIVTRVTSKAVTVAFEESRDGMLSLDRESSYRLLKLANDVTYNRLKNIPHSPIKLSNRFSPATESIWFIFTDLFLKPLKFYNDLLDTSQREAVSFSLAQRELAIVHGPPGTGKTTTIVEIILQAVQQGLKVLCCAPSNIAVDNLVERLAGYKAHILRLGHPARLLEPIQRHSLDAVLARSDSAQIVADIRKDIDQAFAKSRKAQDKGERSHFLTEIKALKKELKQREETAMTAALTRASVVLATNTGASSDGPLKLLPEDHFDLVVIDECAQAVEASCWIPLLKAPKCVLAGDHKQLPPTIISHKAAASGLSLSLMERLIERYGEKIVKMLTVQYRMHEAIMQWASSEMYSGRLTAHPSVAQHLLKDLPGVASTEETTIPLLLIDTAGCGLLELEVEDEQSKGNPGEVQLAGLHIQALVEAGVKARDIAVVAPYNLQVDMLREHLCHRYPELEIKSVDGFQGREKEAVVLSFVRSNRKGEVGFLAEDRRINVAVTRARRHVAVICDTRTVSSQGFLQRLVAYFSQHGEVRTAFEYLDGLVPENYSHESHGERRQGTKPPAAPGPEPRPPAGRKPKAAAAKAAPRKRETPFSPSTSGPGRESPGTKDDTNTFKTTLLAFLESSEAQLDFPPSLSSHDRMLVHLLAEEYGLQHGSTGEGKERYVSVRKKEPGQPPAPSAATSSLRHPLPQPQEPPGEGSGKVDLKSLHLERVQREKARREEMARKLQEPGAGLQGGSKKKDKSEAKGKPAVKTGVDGATEEDIDALISAAIKADNTCGFPRCKASVTTLGQLCPHCNRRYCLSHHVPEVHGCGEKAKAHARQRISREGVLYPGSSSKDKSLDPAKRAHLQRRLDKKLSELTSQRKSKKKDKEK</sequence>
<evidence type="ECO:0000256" key="19">
    <source>
        <dbReference type="ARBA" id="ARBA00023125"/>
    </source>
</evidence>
<dbReference type="GO" id="GO:0005737">
    <property type="term" value="C:cytoplasm"/>
    <property type="evidence" value="ECO:0007669"/>
    <property type="project" value="UniProtKB-SubCell"/>
</dbReference>
<evidence type="ECO:0000256" key="28">
    <source>
        <dbReference type="ARBA" id="ARBA00065318"/>
    </source>
</evidence>
<keyword evidence="10" id="KW-0547">Nucleotide-binding</keyword>
<dbReference type="GO" id="GO:0008270">
    <property type="term" value="F:zinc ion binding"/>
    <property type="evidence" value="ECO:0007669"/>
    <property type="project" value="UniProtKB-KW"/>
</dbReference>
<dbReference type="InterPro" id="IPR047187">
    <property type="entry name" value="SF1_C_Upf1"/>
</dbReference>
<feature type="compositionally biased region" description="Basic residues" evidence="33">
    <location>
        <begin position="965"/>
        <end position="974"/>
    </location>
</feature>
<evidence type="ECO:0000313" key="37">
    <source>
        <dbReference type="Proteomes" id="UP000694521"/>
    </source>
</evidence>
<dbReference type="SUPFAM" id="SSF118310">
    <property type="entry name" value="AN1-like Zinc finger"/>
    <property type="match status" value="1"/>
</dbReference>
<dbReference type="GO" id="GO:0003724">
    <property type="term" value="F:RNA helicase activity"/>
    <property type="evidence" value="ECO:0007669"/>
    <property type="project" value="UniProtKB-EC"/>
</dbReference>
<dbReference type="InterPro" id="IPR041679">
    <property type="entry name" value="DNA2/NAM7-like_C"/>
</dbReference>
<keyword evidence="12" id="KW-0378">Hydrolase</keyword>
<evidence type="ECO:0000256" key="33">
    <source>
        <dbReference type="SAM" id="MobiDB-lite"/>
    </source>
</evidence>
<evidence type="ECO:0000256" key="17">
    <source>
        <dbReference type="ARBA" id="ARBA00022990"/>
    </source>
</evidence>
<dbReference type="Pfam" id="PF21138">
    <property type="entry name" value="SMUBP-2_HCS1_1B"/>
    <property type="match status" value="1"/>
</dbReference>
<evidence type="ECO:0000259" key="34">
    <source>
        <dbReference type="PROSITE" id="PS51039"/>
    </source>
</evidence>
<dbReference type="Pfam" id="PF01424">
    <property type="entry name" value="R3H"/>
    <property type="match status" value="1"/>
</dbReference>
<dbReference type="FunFam" id="3.40.50.300:FF:001146">
    <property type="entry name" value="DNA-binding protein SMUBP-2 isoform X1"/>
    <property type="match status" value="1"/>
</dbReference>
<feature type="coiled-coil region" evidence="32">
    <location>
        <begin position="7"/>
        <end position="34"/>
    </location>
</feature>
<accession>A0A8B9DRG9</accession>
<keyword evidence="32" id="KW-0175">Coiled coil</keyword>
<evidence type="ECO:0000256" key="3">
    <source>
        <dbReference type="ARBA" id="ARBA00004496"/>
    </source>
</evidence>
<feature type="region of interest" description="Disordered" evidence="33">
    <location>
        <begin position="647"/>
        <end position="712"/>
    </location>
</feature>
<keyword evidence="23" id="KW-0966">Cell projection</keyword>
<dbReference type="InterPro" id="IPR036867">
    <property type="entry name" value="R3H_dom_sf"/>
</dbReference>
<evidence type="ECO:0000256" key="22">
    <source>
        <dbReference type="ARBA" id="ARBA00023242"/>
    </source>
</evidence>
<keyword evidence="8" id="KW-0820">tRNA-binding</keyword>
<dbReference type="AlphaFoldDB" id="A0A8B9DRG9"/>
<evidence type="ECO:0000256" key="11">
    <source>
        <dbReference type="ARBA" id="ARBA00022771"/>
    </source>
</evidence>
<keyword evidence="9" id="KW-0479">Metal-binding</keyword>
<dbReference type="SMART" id="SM00487">
    <property type="entry name" value="DEXDc"/>
    <property type="match status" value="1"/>
</dbReference>
<comment type="catalytic activity">
    <reaction evidence="26">
        <text>ATP + H2O = ADP + phosphate + H(+)</text>
        <dbReference type="Rhea" id="RHEA:13065"/>
        <dbReference type="ChEBI" id="CHEBI:15377"/>
        <dbReference type="ChEBI" id="CHEBI:15378"/>
        <dbReference type="ChEBI" id="CHEBI:30616"/>
        <dbReference type="ChEBI" id="CHEBI:43474"/>
        <dbReference type="ChEBI" id="CHEBI:456216"/>
        <dbReference type="EC" id="3.6.4.13"/>
    </reaction>
    <physiologicalReaction direction="left-to-right" evidence="26">
        <dbReference type="Rhea" id="RHEA:13066"/>
    </physiologicalReaction>
</comment>
<evidence type="ECO:0000256" key="20">
    <source>
        <dbReference type="ARBA" id="ARBA00023159"/>
    </source>
</evidence>
<feature type="compositionally biased region" description="Basic and acidic residues" evidence="33">
    <location>
        <begin position="937"/>
        <end position="959"/>
    </location>
</feature>
<evidence type="ECO:0000256" key="32">
    <source>
        <dbReference type="SAM" id="Coils"/>
    </source>
</evidence>
<keyword evidence="14" id="KW-0862">Zinc</keyword>
<evidence type="ECO:0000256" key="6">
    <source>
        <dbReference type="ARBA" id="ARBA00012552"/>
    </source>
</evidence>
<dbReference type="SMART" id="SM00154">
    <property type="entry name" value="ZnF_AN1"/>
    <property type="match status" value="1"/>
</dbReference>